<dbReference type="CDD" id="cd04590">
    <property type="entry name" value="CBS_pair_CorC_HlyC_assoc"/>
    <property type="match status" value="1"/>
</dbReference>
<feature type="domain" description="CBS" evidence="12">
    <location>
        <begin position="203"/>
        <end position="265"/>
    </location>
</feature>
<dbReference type="AlphaFoldDB" id="A0A5A7NQR3"/>
<dbReference type="Pfam" id="PF03471">
    <property type="entry name" value="CorC_HlyC"/>
    <property type="match status" value="1"/>
</dbReference>
<evidence type="ECO:0000256" key="11">
    <source>
        <dbReference type="SAM" id="Phobius"/>
    </source>
</evidence>
<dbReference type="InterPro" id="IPR005170">
    <property type="entry name" value="Transptr-assoc_dom"/>
</dbReference>
<gene>
    <name evidence="13" type="ORF">NCCP1664_06380</name>
</gene>
<dbReference type="InterPro" id="IPR016169">
    <property type="entry name" value="FAD-bd_PCMH_sub2"/>
</dbReference>
<dbReference type="SUPFAM" id="SSF54631">
    <property type="entry name" value="CBS-domain pair"/>
    <property type="match status" value="1"/>
</dbReference>
<dbReference type="RefSeq" id="WP_149955736.1">
    <property type="nucleotide sequence ID" value="NZ_BKDJ01000002.1"/>
</dbReference>
<sequence>MIPGVLALLAVLFILCAALLTAAEAAFLHLPRHDAEQMLAERPRPRLRRILAEPTAHTHAVRFWRIWFETASAVAIAILYHDLFGSIWVAGLLATATMAAIGFVLVGVSPRRYGRNHAAGVVAFTAPLVRLLRLILGPVPGWLVAIGTAVAPNAPDAEDAFFTEEQLRDLVDRANEADVLEDAEADLIHSVFALSDTRVRSVMVPRTDMVTVEQGTPLESAMSLFLRSGCSRIPVIRDSADQVTGIVYLKDVAARLHAHPDEHRTVESVSREVRYVPESKLVGDLLRELQRESTHVAIVIDEYGGTAGLVTLEDLIEEIVGEIDDEYDRSRPETEDLGGGVYRISARLGIDDLGELFGREIEEDEVDTAGGLLAKTLGRVPIVGSEVSVHGIRLQAERLQGRRNRLGTLLAWLEDEPAPKDTDDDGPQGRKEKDAALRGDRNEE</sequence>
<keyword evidence="6 11" id="KW-1133">Transmembrane helix</keyword>
<evidence type="ECO:0000256" key="10">
    <source>
        <dbReference type="SAM" id="MobiDB-lite"/>
    </source>
</evidence>
<dbReference type="Gene3D" id="3.30.465.10">
    <property type="match status" value="1"/>
</dbReference>
<keyword evidence="4 11" id="KW-0812">Transmembrane</keyword>
<dbReference type="PANTHER" id="PTHR22777">
    <property type="entry name" value="HEMOLYSIN-RELATED"/>
    <property type="match status" value="1"/>
</dbReference>
<dbReference type="Proteomes" id="UP000325307">
    <property type="component" value="Unassembled WGS sequence"/>
</dbReference>
<dbReference type="InterPro" id="IPR046342">
    <property type="entry name" value="CBS_dom_sf"/>
</dbReference>
<evidence type="ECO:0000313" key="14">
    <source>
        <dbReference type="Proteomes" id="UP000325307"/>
    </source>
</evidence>
<dbReference type="Pfam" id="PF00571">
    <property type="entry name" value="CBS"/>
    <property type="match status" value="2"/>
</dbReference>
<keyword evidence="3" id="KW-1003">Cell membrane</keyword>
<evidence type="ECO:0000256" key="5">
    <source>
        <dbReference type="ARBA" id="ARBA00022737"/>
    </source>
</evidence>
<proteinExistence type="inferred from homology"/>
<keyword evidence="14" id="KW-1185">Reference proteome</keyword>
<protein>
    <submittedName>
        <fullName evidence="13">Membrane protein</fullName>
    </submittedName>
</protein>
<evidence type="ECO:0000256" key="7">
    <source>
        <dbReference type="ARBA" id="ARBA00023122"/>
    </source>
</evidence>
<evidence type="ECO:0000313" key="13">
    <source>
        <dbReference type="EMBL" id="GER22141.1"/>
    </source>
</evidence>
<reference evidence="13 14" key="1">
    <citation type="submission" date="2019-09" db="EMBL/GenBank/DDBJ databases">
        <title>Arthrobacter zafarii sp. nov., a moderately thermotolerant and halotolerant actinobacterium isolated from Cholistan desert soil of Pakistan.</title>
        <authorList>
            <person name="Amin A."/>
            <person name="Ahmed I."/>
            <person name="Khalid N."/>
            <person name="Schumann P."/>
            <person name="Busse H.J."/>
            <person name="Khan I.U."/>
            <person name="Li S."/>
            <person name="Li W.J."/>
        </authorList>
    </citation>
    <scope>NUCLEOTIDE SEQUENCE [LARGE SCALE GENOMIC DNA]</scope>
    <source>
        <strain evidence="13 14">NCCP-1664</strain>
    </source>
</reference>
<dbReference type="OrthoDB" id="110231at2"/>
<feature type="domain" description="CBS" evidence="12">
    <location>
        <begin position="269"/>
        <end position="326"/>
    </location>
</feature>
<dbReference type="GO" id="GO:0050660">
    <property type="term" value="F:flavin adenine dinucleotide binding"/>
    <property type="evidence" value="ECO:0007669"/>
    <property type="project" value="InterPro"/>
</dbReference>
<dbReference type="FunFam" id="3.10.580.10:FF:000002">
    <property type="entry name" value="Magnesium/cobalt efflux protein CorC"/>
    <property type="match status" value="1"/>
</dbReference>
<keyword evidence="7 9" id="KW-0129">CBS domain</keyword>
<accession>A0A5A7NQR3</accession>
<evidence type="ECO:0000256" key="4">
    <source>
        <dbReference type="ARBA" id="ARBA00022692"/>
    </source>
</evidence>
<dbReference type="EMBL" id="BKDJ01000002">
    <property type="protein sequence ID" value="GER22141.1"/>
    <property type="molecule type" value="Genomic_DNA"/>
</dbReference>
<evidence type="ECO:0000256" key="6">
    <source>
        <dbReference type="ARBA" id="ARBA00022989"/>
    </source>
</evidence>
<dbReference type="InterPro" id="IPR000644">
    <property type="entry name" value="CBS_dom"/>
</dbReference>
<evidence type="ECO:0000256" key="9">
    <source>
        <dbReference type="PROSITE-ProRule" id="PRU00703"/>
    </source>
</evidence>
<evidence type="ECO:0000256" key="3">
    <source>
        <dbReference type="ARBA" id="ARBA00022475"/>
    </source>
</evidence>
<dbReference type="PANTHER" id="PTHR22777:SF32">
    <property type="entry name" value="UPF0053 INNER MEMBRANE PROTEIN YFJD"/>
    <property type="match status" value="1"/>
</dbReference>
<dbReference type="Gene3D" id="3.10.580.10">
    <property type="entry name" value="CBS-domain"/>
    <property type="match status" value="1"/>
</dbReference>
<dbReference type="InterPro" id="IPR002550">
    <property type="entry name" value="CNNM"/>
</dbReference>
<evidence type="ECO:0000256" key="8">
    <source>
        <dbReference type="ARBA" id="ARBA00023136"/>
    </source>
</evidence>
<evidence type="ECO:0000256" key="1">
    <source>
        <dbReference type="ARBA" id="ARBA00004651"/>
    </source>
</evidence>
<dbReference type="GO" id="GO:0005886">
    <property type="term" value="C:plasma membrane"/>
    <property type="evidence" value="ECO:0007669"/>
    <property type="project" value="UniProtKB-SubCell"/>
</dbReference>
<dbReference type="InterPro" id="IPR036318">
    <property type="entry name" value="FAD-bd_PCMH-like_sf"/>
</dbReference>
<comment type="caution">
    <text evidence="13">The sequence shown here is derived from an EMBL/GenBank/DDBJ whole genome shotgun (WGS) entry which is preliminary data.</text>
</comment>
<dbReference type="SMART" id="SM01091">
    <property type="entry name" value="CorC_HlyC"/>
    <property type="match status" value="1"/>
</dbReference>
<dbReference type="SUPFAM" id="SSF56176">
    <property type="entry name" value="FAD-binding/transporter-associated domain-like"/>
    <property type="match status" value="1"/>
</dbReference>
<feature type="region of interest" description="Disordered" evidence="10">
    <location>
        <begin position="414"/>
        <end position="444"/>
    </location>
</feature>
<dbReference type="PROSITE" id="PS51371">
    <property type="entry name" value="CBS"/>
    <property type="match status" value="2"/>
</dbReference>
<evidence type="ECO:0000256" key="2">
    <source>
        <dbReference type="ARBA" id="ARBA00006337"/>
    </source>
</evidence>
<feature type="compositionally biased region" description="Basic and acidic residues" evidence="10">
    <location>
        <begin position="417"/>
        <end position="444"/>
    </location>
</feature>
<dbReference type="InterPro" id="IPR044751">
    <property type="entry name" value="Ion_transp-like_CBS"/>
</dbReference>
<feature type="transmembrane region" description="Helical" evidence="11">
    <location>
        <begin position="87"/>
        <end position="108"/>
    </location>
</feature>
<evidence type="ECO:0000259" key="12">
    <source>
        <dbReference type="PROSITE" id="PS51371"/>
    </source>
</evidence>
<dbReference type="SMART" id="SM00116">
    <property type="entry name" value="CBS"/>
    <property type="match status" value="2"/>
</dbReference>
<name>A0A5A7NQR3_9MICC</name>
<comment type="subcellular location">
    <subcellularLocation>
        <location evidence="1">Cell membrane</location>
        <topology evidence="1">Multi-pass membrane protein</topology>
    </subcellularLocation>
</comment>
<dbReference type="Pfam" id="PF01595">
    <property type="entry name" value="CNNM"/>
    <property type="match status" value="1"/>
</dbReference>
<organism evidence="13 14">
    <name type="scientific">Zafaria cholistanensis</name>
    <dbReference type="NCBI Taxonomy" id="1682741"/>
    <lineage>
        <taxon>Bacteria</taxon>
        <taxon>Bacillati</taxon>
        <taxon>Actinomycetota</taxon>
        <taxon>Actinomycetes</taxon>
        <taxon>Micrococcales</taxon>
        <taxon>Micrococcaceae</taxon>
        <taxon>Zafaria</taxon>
    </lineage>
</organism>
<keyword evidence="5" id="KW-0677">Repeat</keyword>
<keyword evidence="8 11" id="KW-0472">Membrane</keyword>
<comment type="similarity">
    <text evidence="2">Belongs to the UPF0053 family.</text>
</comment>